<dbReference type="SUPFAM" id="SSF52540">
    <property type="entry name" value="P-loop containing nucleoside triphosphate hydrolases"/>
    <property type="match status" value="1"/>
</dbReference>
<gene>
    <name evidence="5" type="ORF">ENO08_01305</name>
</gene>
<keyword evidence="3 5" id="KW-0067">ATP-binding</keyword>
<dbReference type="EMBL" id="DSEC01000092">
    <property type="protein sequence ID" value="HER43081.1"/>
    <property type="molecule type" value="Genomic_DNA"/>
</dbReference>
<dbReference type="InterPro" id="IPR017871">
    <property type="entry name" value="ABC_transporter-like_CS"/>
</dbReference>
<dbReference type="InterPro" id="IPR003593">
    <property type="entry name" value="AAA+_ATPase"/>
</dbReference>
<evidence type="ECO:0000313" key="5">
    <source>
        <dbReference type="EMBL" id="HER43081.1"/>
    </source>
</evidence>
<keyword evidence="1" id="KW-0813">Transport</keyword>
<proteinExistence type="predicted"/>
<dbReference type="PROSITE" id="PS50893">
    <property type="entry name" value="ABC_TRANSPORTER_2"/>
    <property type="match status" value="1"/>
</dbReference>
<dbReference type="InterPro" id="IPR003439">
    <property type="entry name" value="ABC_transporter-like_ATP-bd"/>
</dbReference>
<reference evidence="5" key="1">
    <citation type="journal article" date="2020" name="mSystems">
        <title>Genome- and Community-Level Interaction Insights into Carbon Utilization and Element Cycling Functions of Hydrothermarchaeota in Hydrothermal Sediment.</title>
        <authorList>
            <person name="Zhou Z."/>
            <person name="Liu Y."/>
            <person name="Xu W."/>
            <person name="Pan J."/>
            <person name="Luo Z.H."/>
            <person name="Li M."/>
        </authorList>
    </citation>
    <scope>NUCLEOTIDE SEQUENCE [LARGE SCALE GENOMIC DNA]</scope>
    <source>
        <strain evidence="5">SpSt-1233</strain>
    </source>
</reference>
<dbReference type="Pfam" id="PF00005">
    <property type="entry name" value="ABC_tran"/>
    <property type="match status" value="1"/>
</dbReference>
<dbReference type="PANTHER" id="PTHR42711">
    <property type="entry name" value="ABC TRANSPORTER ATP-BINDING PROTEIN"/>
    <property type="match status" value="1"/>
</dbReference>
<dbReference type="GO" id="GO:0005524">
    <property type="term" value="F:ATP binding"/>
    <property type="evidence" value="ECO:0007669"/>
    <property type="project" value="UniProtKB-KW"/>
</dbReference>
<accession>A0A7V2F3M9</accession>
<dbReference type="PROSITE" id="PS00211">
    <property type="entry name" value="ABC_TRANSPORTER_1"/>
    <property type="match status" value="1"/>
</dbReference>
<evidence type="ECO:0000256" key="3">
    <source>
        <dbReference type="ARBA" id="ARBA00022840"/>
    </source>
</evidence>
<dbReference type="InterPro" id="IPR050763">
    <property type="entry name" value="ABC_transporter_ATP-binding"/>
</dbReference>
<dbReference type="InterPro" id="IPR025302">
    <property type="entry name" value="DrrA1/2-like_C"/>
</dbReference>
<evidence type="ECO:0000256" key="1">
    <source>
        <dbReference type="ARBA" id="ARBA00022448"/>
    </source>
</evidence>
<feature type="domain" description="ABC transporter" evidence="4">
    <location>
        <begin position="16"/>
        <end position="243"/>
    </location>
</feature>
<comment type="caution">
    <text evidence="5">The sequence shown here is derived from an EMBL/GenBank/DDBJ whole genome shotgun (WGS) entry which is preliminary data.</text>
</comment>
<dbReference type="PANTHER" id="PTHR42711:SF16">
    <property type="entry name" value="ABC TRANSPORTER ATP-BINDING PROTEIN"/>
    <property type="match status" value="1"/>
</dbReference>
<dbReference type="Gene3D" id="3.40.50.300">
    <property type="entry name" value="P-loop containing nucleotide triphosphate hydrolases"/>
    <property type="match status" value="1"/>
</dbReference>
<evidence type="ECO:0000256" key="2">
    <source>
        <dbReference type="ARBA" id="ARBA00022741"/>
    </source>
</evidence>
<keyword evidence="2" id="KW-0547">Nucleotide-binding</keyword>
<dbReference type="GO" id="GO:0016887">
    <property type="term" value="F:ATP hydrolysis activity"/>
    <property type="evidence" value="ECO:0007669"/>
    <property type="project" value="InterPro"/>
</dbReference>
<dbReference type="AlphaFoldDB" id="A0A7V2F3M9"/>
<sequence>MRPGVPDGCKGGKPLLEIRNVIKRYDGLTAVDDLSLTIEPGGVFGLLGPNGAGKTTTIRMIMGIIEPDEGEIDVFGEPFSEKTKERIGYLPEERGLYRKMKVIDHLVFLGEIKGIPAKTAAERAVEWMRRLDLAGWEQKTVESLSKGMQQKIQFISAVLHEPELMILDEPFTGLDPINIQLLKDIITEMKEGGRTIVLSTHLMDQVEKLCERICLINRGRAVLEGDLAEIKMRFSKNILTLRYSGDRRTLEAHPGVERATAFGREISVFLRDGADPNDVLRYAVERGRVERFEIGEMSLHDIFIAQVQEKVGEVRDEAAQSGQA</sequence>
<evidence type="ECO:0000259" key="4">
    <source>
        <dbReference type="PROSITE" id="PS50893"/>
    </source>
</evidence>
<organism evidence="5">
    <name type="scientific">Eiseniibacteriota bacterium</name>
    <dbReference type="NCBI Taxonomy" id="2212470"/>
    <lineage>
        <taxon>Bacteria</taxon>
        <taxon>Candidatus Eiseniibacteriota</taxon>
    </lineage>
</organism>
<dbReference type="Proteomes" id="UP000886069">
    <property type="component" value="Unassembled WGS sequence"/>
</dbReference>
<protein>
    <submittedName>
        <fullName evidence="5">ATP-binding cassette domain-containing protein</fullName>
    </submittedName>
</protein>
<dbReference type="Pfam" id="PF13732">
    <property type="entry name" value="DrrA1-3_C"/>
    <property type="match status" value="1"/>
</dbReference>
<dbReference type="SMART" id="SM00382">
    <property type="entry name" value="AAA"/>
    <property type="match status" value="1"/>
</dbReference>
<name>A0A7V2F3M9_UNCEI</name>
<dbReference type="InterPro" id="IPR027417">
    <property type="entry name" value="P-loop_NTPase"/>
</dbReference>